<dbReference type="Proteomes" id="UP000028990">
    <property type="component" value="Unassembled WGS sequence"/>
</dbReference>
<proteinExistence type="predicted"/>
<protein>
    <submittedName>
        <fullName evidence="1">Uncharacterized protein</fullName>
    </submittedName>
</protein>
<evidence type="ECO:0000313" key="1">
    <source>
        <dbReference type="EMBL" id="KFO26988.1"/>
    </source>
</evidence>
<dbReference type="AlphaFoldDB" id="A0A091D909"/>
<reference evidence="1 2" key="1">
    <citation type="submission" date="2013-11" db="EMBL/GenBank/DDBJ databases">
        <title>The Damaraland mole rat (Fukomys damarensis) genome and evolution of African mole rats.</title>
        <authorList>
            <person name="Gladyshev V.N."/>
            <person name="Fang X."/>
        </authorList>
    </citation>
    <scope>NUCLEOTIDE SEQUENCE [LARGE SCALE GENOMIC DNA]</scope>
    <source>
        <tissue evidence="1">Liver</tissue>
    </source>
</reference>
<evidence type="ECO:0000313" key="2">
    <source>
        <dbReference type="Proteomes" id="UP000028990"/>
    </source>
</evidence>
<sequence length="189" mass="20630">MRALPACLAAGAVCIAGVRLLDPHWELEAGEERLQDQRSRFLGRFPEVFMVVGLVVLPGSRVQRDLLGDTVPQLPCSLGDEPLLLALMVSNWKSPLMFVTRCRSAVTVPCQRLREVRDSAPSAAGLLEPGAGHTVQSCRGDCVRRQRAGARLGLQAERKTEDCSVSEKKIIAMSRSHTCRHKGPPVPLD</sequence>
<organism evidence="1 2">
    <name type="scientific">Fukomys damarensis</name>
    <name type="common">Damaraland mole rat</name>
    <name type="synonym">Cryptomys damarensis</name>
    <dbReference type="NCBI Taxonomy" id="885580"/>
    <lineage>
        <taxon>Eukaryota</taxon>
        <taxon>Metazoa</taxon>
        <taxon>Chordata</taxon>
        <taxon>Craniata</taxon>
        <taxon>Vertebrata</taxon>
        <taxon>Euteleostomi</taxon>
        <taxon>Mammalia</taxon>
        <taxon>Eutheria</taxon>
        <taxon>Euarchontoglires</taxon>
        <taxon>Glires</taxon>
        <taxon>Rodentia</taxon>
        <taxon>Hystricomorpha</taxon>
        <taxon>Bathyergidae</taxon>
        <taxon>Fukomys</taxon>
    </lineage>
</organism>
<keyword evidence="2" id="KW-1185">Reference proteome</keyword>
<dbReference type="EMBL" id="KN123046">
    <property type="protein sequence ID" value="KFO26988.1"/>
    <property type="molecule type" value="Genomic_DNA"/>
</dbReference>
<name>A0A091D909_FUKDA</name>
<accession>A0A091D909</accession>
<gene>
    <name evidence="1" type="ORF">H920_11609</name>
</gene>